<evidence type="ECO:0000256" key="1">
    <source>
        <dbReference type="SAM" id="SignalP"/>
    </source>
</evidence>
<reference evidence="2 3" key="1">
    <citation type="submission" date="2021-02" db="EMBL/GenBank/DDBJ databases">
        <title>Genome assembly of Pseudopithomyces chartarum.</title>
        <authorList>
            <person name="Jauregui R."/>
            <person name="Singh J."/>
            <person name="Voisey C."/>
        </authorList>
    </citation>
    <scope>NUCLEOTIDE SEQUENCE [LARGE SCALE GENOMIC DNA]</scope>
    <source>
        <strain evidence="2 3">AGR01</strain>
    </source>
</reference>
<proteinExistence type="predicted"/>
<comment type="caution">
    <text evidence="2">The sequence shown here is derived from an EMBL/GenBank/DDBJ whole genome shotgun (WGS) entry which is preliminary data.</text>
</comment>
<evidence type="ECO:0000313" key="2">
    <source>
        <dbReference type="EMBL" id="KAK3201599.1"/>
    </source>
</evidence>
<accession>A0AAN6LPT4</accession>
<keyword evidence="3" id="KW-1185">Reference proteome</keyword>
<feature type="chain" id="PRO_5042888562" evidence="1">
    <location>
        <begin position="19"/>
        <end position="86"/>
    </location>
</feature>
<dbReference type="EMBL" id="WVTA01000016">
    <property type="protein sequence ID" value="KAK3201599.1"/>
    <property type="molecule type" value="Genomic_DNA"/>
</dbReference>
<evidence type="ECO:0000313" key="3">
    <source>
        <dbReference type="Proteomes" id="UP001280581"/>
    </source>
</evidence>
<keyword evidence="1" id="KW-0732">Signal</keyword>
<name>A0AAN6LPT4_9PLEO</name>
<gene>
    <name evidence="2" type="ORF">GRF29_185g1406563</name>
</gene>
<protein>
    <submittedName>
        <fullName evidence="2">Uncharacterized protein</fullName>
    </submittedName>
</protein>
<sequence length="86" mass="9793">MKLIHILILASLAMLATALNPDLMVGTCQQWPCWHARRTIGLSSYPRYWIESVTNTTVAKKAAEKSVQEMFEESTAVYEEFERMGV</sequence>
<dbReference type="AlphaFoldDB" id="A0AAN6LPT4"/>
<feature type="signal peptide" evidence="1">
    <location>
        <begin position="1"/>
        <end position="18"/>
    </location>
</feature>
<dbReference type="Proteomes" id="UP001280581">
    <property type="component" value="Unassembled WGS sequence"/>
</dbReference>
<organism evidence="2 3">
    <name type="scientific">Pseudopithomyces chartarum</name>
    <dbReference type="NCBI Taxonomy" id="1892770"/>
    <lineage>
        <taxon>Eukaryota</taxon>
        <taxon>Fungi</taxon>
        <taxon>Dikarya</taxon>
        <taxon>Ascomycota</taxon>
        <taxon>Pezizomycotina</taxon>
        <taxon>Dothideomycetes</taxon>
        <taxon>Pleosporomycetidae</taxon>
        <taxon>Pleosporales</taxon>
        <taxon>Massarineae</taxon>
        <taxon>Didymosphaeriaceae</taxon>
        <taxon>Pseudopithomyces</taxon>
    </lineage>
</organism>